<dbReference type="Gene3D" id="2.30.30.940">
    <property type="match status" value="1"/>
</dbReference>
<gene>
    <name evidence="6" type="ORF">AD929_12780</name>
</gene>
<feature type="domain" description="ATP-dependent RecD2 DNA helicase-like helix-hairpin-helix" evidence="5">
    <location>
        <begin position="137"/>
        <end position="221"/>
    </location>
</feature>
<evidence type="ECO:0000259" key="4">
    <source>
        <dbReference type="Pfam" id="PF13538"/>
    </source>
</evidence>
<dbReference type="CDD" id="cd18809">
    <property type="entry name" value="SF1_C_RecD"/>
    <property type="match status" value="1"/>
</dbReference>
<dbReference type="Pfam" id="PF13245">
    <property type="entry name" value="AAA_19"/>
    <property type="match status" value="1"/>
</dbReference>
<evidence type="ECO:0000256" key="2">
    <source>
        <dbReference type="ARBA" id="ARBA00022840"/>
    </source>
</evidence>
<dbReference type="Pfam" id="PF13538">
    <property type="entry name" value="UvrD_C_2"/>
    <property type="match status" value="1"/>
</dbReference>
<evidence type="ECO:0000256" key="3">
    <source>
        <dbReference type="SAM" id="MobiDB-lite"/>
    </source>
</evidence>
<accession>A0A149QS04</accession>
<dbReference type="Proteomes" id="UP000075573">
    <property type="component" value="Unassembled WGS sequence"/>
</dbReference>
<protein>
    <submittedName>
        <fullName evidence="6">Uncharacterized protein</fullName>
    </submittedName>
</protein>
<dbReference type="Pfam" id="PF14490">
    <property type="entry name" value="HHH_RecD2"/>
    <property type="match status" value="1"/>
</dbReference>
<dbReference type="GO" id="GO:0003678">
    <property type="term" value="F:DNA helicase activity"/>
    <property type="evidence" value="ECO:0007669"/>
    <property type="project" value="UniProtKB-ARBA"/>
</dbReference>
<dbReference type="InterPro" id="IPR029493">
    <property type="entry name" value="RecD2-like_HHH"/>
</dbReference>
<dbReference type="PANTHER" id="PTHR43788:SF6">
    <property type="entry name" value="DNA HELICASE B"/>
    <property type="match status" value="1"/>
</dbReference>
<dbReference type="EMBL" id="LHZB01000118">
    <property type="protein sequence ID" value="KXV00092.1"/>
    <property type="molecule type" value="Genomic_DNA"/>
</dbReference>
<dbReference type="InterPro" id="IPR027417">
    <property type="entry name" value="P-loop_NTPase"/>
</dbReference>
<proteinExistence type="predicted"/>
<dbReference type="InterPro" id="IPR027785">
    <property type="entry name" value="UvrD-like_helicase_C"/>
</dbReference>
<keyword evidence="1" id="KW-0547">Nucleotide-binding</keyword>
<keyword evidence="2" id="KW-0067">ATP-binding</keyword>
<dbReference type="Gene3D" id="3.40.50.300">
    <property type="entry name" value="P-loop containing nucleotide triphosphate hydrolases"/>
    <property type="match status" value="2"/>
</dbReference>
<reference evidence="6 7" key="1">
    <citation type="submission" date="2015-06" db="EMBL/GenBank/DDBJ databases">
        <title>Improved classification and identification of acetic acid bacteria using matrix-assisted laser desorption/ionization time-of-flight mass spectrometry; Gluconobacter nephelii and Gluconobacter uchimurae are later heterotypic synonyms of Gluconobacter japonicus and Gluconobacter oxydans, respectively.</title>
        <authorList>
            <person name="Li L."/>
            <person name="Cleenwerck I."/>
            <person name="De Vuyst L."/>
            <person name="Vandamme P."/>
        </authorList>
    </citation>
    <scope>NUCLEOTIDE SEQUENCE [LARGE SCALE GENOMIC DNA]</scope>
    <source>
        <strain evidence="6 7">LMG 1764</strain>
    </source>
</reference>
<evidence type="ECO:0000256" key="1">
    <source>
        <dbReference type="ARBA" id="ARBA00022741"/>
    </source>
</evidence>
<comment type="caution">
    <text evidence="6">The sequence shown here is derived from an EMBL/GenBank/DDBJ whole genome shotgun (WGS) entry which is preliminary data.</text>
</comment>
<dbReference type="Gene3D" id="1.10.10.2220">
    <property type="match status" value="1"/>
</dbReference>
<feature type="region of interest" description="Disordered" evidence="3">
    <location>
        <begin position="726"/>
        <end position="756"/>
    </location>
</feature>
<name>A0A149QS04_9PROT</name>
<dbReference type="SUPFAM" id="SSF52540">
    <property type="entry name" value="P-loop containing nucleoside triphosphate hydrolases"/>
    <property type="match status" value="2"/>
</dbReference>
<feature type="domain" description="UvrD-like helicase C-terminal" evidence="4">
    <location>
        <begin position="639"/>
        <end position="686"/>
    </location>
</feature>
<dbReference type="AlphaFoldDB" id="A0A149QS04"/>
<dbReference type="InterPro" id="IPR050534">
    <property type="entry name" value="Coronavir_polyprotein_1ab"/>
</dbReference>
<dbReference type="PANTHER" id="PTHR43788">
    <property type="entry name" value="DNA2/NAM7 HELICASE FAMILY MEMBER"/>
    <property type="match status" value="1"/>
</dbReference>
<evidence type="ECO:0000259" key="5">
    <source>
        <dbReference type="Pfam" id="PF14490"/>
    </source>
</evidence>
<evidence type="ECO:0000313" key="6">
    <source>
        <dbReference type="EMBL" id="KXV00092.1"/>
    </source>
</evidence>
<dbReference type="PATRIC" id="fig|442.7.peg.3378"/>
<evidence type="ECO:0000313" key="7">
    <source>
        <dbReference type="Proteomes" id="UP000075573"/>
    </source>
</evidence>
<dbReference type="CDD" id="cd17933">
    <property type="entry name" value="DEXSc_RecD-like"/>
    <property type="match status" value="1"/>
</dbReference>
<sequence>MTRIIFRNEDRGFHVLGISPRQNTSPRDTVAITMQGFAPQNGDHVEFIGRWTERQGRRQLSAQVGHVKVARTNAGIRRWMKKDVAGVGEAAIERLERHFGVSLAQCIDDPEKLQESGISQAQAEAISTAWTANEYHTELMTEVMGHGLPSRVASRIVDTYGGGIRNILKTNPWQLAEIKGVGFPTADAIAVTNGCPPDSPNRIFAGLVWTLKNETDGQGHTGLPEAMLVERASKLLKLRASTVSPHLEDLVTSASAIHDREAGLYYPPDLHRAETYVAERLGNMAALPDIMTQERAIELATHAAKINGMRLHPHQMDAVVMALVKPVCVITGGPGTGKSTVQKIVVDSLRLAEYELSLACPTGKAAKRLSSTSGMDASTIHRQLVYFTNDEGESGFYHNEANPLDAGRYINDEQSMVTLKLACSQLEAIPEGAGLIMVGDVKQLPSVGAGQVLKDCIDSGVIPVTRLTQTFRTANNSGVAVAAQRIDAGEYPVHHDERLRGFRMIEAEDGNVTYEVQRLLTEVLPEKGYSIRDDVAVLGAVKDGDLGIRRLNRVVKHSVNPAWKDDKTRTIGDMPITVGDPMMQNTNCYTKNITNGELGIVTGFPVKQTGSKEEYGVDVSYEDGTFSYYGQEQDQIELSWANTTHKYQGSERSVVIVVIPQAHNFSLTRAGIYTALTRAKVEAYFVGSPDALRSALRRTETDIRHTGLASRLRTVYSQAMNISLANIPRPQEPVQKAQTRPTPARPAGGRLSLTPR</sequence>
<dbReference type="GO" id="GO:0005524">
    <property type="term" value="F:ATP binding"/>
    <property type="evidence" value="ECO:0007669"/>
    <property type="project" value="UniProtKB-KW"/>
</dbReference>
<organism evidence="6 7">
    <name type="scientific">Gluconobacter potus</name>
    <dbReference type="NCBI Taxonomy" id="2724927"/>
    <lineage>
        <taxon>Bacteria</taxon>
        <taxon>Pseudomonadati</taxon>
        <taxon>Pseudomonadota</taxon>
        <taxon>Alphaproteobacteria</taxon>
        <taxon>Acetobacterales</taxon>
        <taxon>Acetobacteraceae</taxon>
        <taxon>Gluconobacter</taxon>
    </lineage>
</organism>